<dbReference type="InterPro" id="IPR036770">
    <property type="entry name" value="Ankyrin_rpt-contain_sf"/>
</dbReference>
<dbReference type="PROSITE" id="PS50297">
    <property type="entry name" value="ANK_REP_REGION"/>
    <property type="match status" value="3"/>
</dbReference>
<evidence type="ECO:0000256" key="2">
    <source>
        <dbReference type="ARBA" id="ARBA00023043"/>
    </source>
</evidence>
<dbReference type="InterPro" id="IPR002110">
    <property type="entry name" value="Ankyrin_rpt"/>
</dbReference>
<dbReference type="Proteomes" id="UP000801428">
    <property type="component" value="Unassembled WGS sequence"/>
</dbReference>
<protein>
    <recommendedName>
        <fullName evidence="6">Ankyrin repeat protein</fullName>
    </recommendedName>
</protein>
<dbReference type="PROSITE" id="PS50088">
    <property type="entry name" value="ANK_REPEAT"/>
    <property type="match status" value="3"/>
</dbReference>
<feature type="repeat" description="ANK" evidence="3">
    <location>
        <begin position="143"/>
        <end position="175"/>
    </location>
</feature>
<dbReference type="OrthoDB" id="5431422at2759"/>
<dbReference type="EMBL" id="SWKU01000018">
    <property type="protein sequence ID" value="KAF2998803.1"/>
    <property type="molecule type" value="Genomic_DNA"/>
</dbReference>
<evidence type="ECO:0008006" key="6">
    <source>
        <dbReference type="Google" id="ProtNLM"/>
    </source>
</evidence>
<reference evidence="4" key="1">
    <citation type="submission" date="2019-04" db="EMBL/GenBank/DDBJ databases">
        <title>Sequencing of skin fungus with MAO and IRED activity.</title>
        <authorList>
            <person name="Marsaioli A.J."/>
            <person name="Bonatto J.M.C."/>
            <person name="Reis Junior O."/>
        </authorList>
    </citation>
    <scope>NUCLEOTIDE SEQUENCE</scope>
    <source>
        <strain evidence="4">30M1</strain>
    </source>
</reference>
<sequence>MHYAASRTNAEILYQHGADLFAKDKFGRTPLHTASKYGYPDVVQFLLSEGAAVNEPAKSGHTALLYILYCNSDEESYFLSKGAPPAENYELELAKILLDHRADINVAPPDGETVLHGAARLDDAELIRYLVEHGANLQAVDANGKTPLHNAACHANIEIVRYLINQGADTHAVTTAGQTTVHYACLAPLNLRLPSTSQGKTILEFIDEDEKWNWNAEGLVKANFTVLQ</sequence>
<organism evidence="4 5">
    <name type="scientific">Curvularia kusanoi</name>
    <name type="common">Cochliobolus kusanoi</name>
    <dbReference type="NCBI Taxonomy" id="90978"/>
    <lineage>
        <taxon>Eukaryota</taxon>
        <taxon>Fungi</taxon>
        <taxon>Dikarya</taxon>
        <taxon>Ascomycota</taxon>
        <taxon>Pezizomycotina</taxon>
        <taxon>Dothideomycetes</taxon>
        <taxon>Pleosporomycetidae</taxon>
        <taxon>Pleosporales</taxon>
        <taxon>Pleosporineae</taxon>
        <taxon>Pleosporaceae</taxon>
        <taxon>Curvularia</taxon>
    </lineage>
</organism>
<proteinExistence type="predicted"/>
<keyword evidence="2 3" id="KW-0040">ANK repeat</keyword>
<dbReference type="PRINTS" id="PR01415">
    <property type="entry name" value="ANKYRIN"/>
</dbReference>
<dbReference type="Gene3D" id="1.25.40.20">
    <property type="entry name" value="Ankyrin repeat-containing domain"/>
    <property type="match status" value="3"/>
</dbReference>
<dbReference type="PANTHER" id="PTHR24171">
    <property type="entry name" value="ANKYRIN REPEAT DOMAIN-CONTAINING PROTEIN 39-RELATED"/>
    <property type="match status" value="1"/>
</dbReference>
<keyword evidence="5" id="KW-1185">Reference proteome</keyword>
<dbReference type="SUPFAM" id="SSF48403">
    <property type="entry name" value="Ankyrin repeat"/>
    <property type="match status" value="1"/>
</dbReference>
<gene>
    <name evidence="4" type="ORF">E8E13_001125</name>
</gene>
<dbReference type="PANTHER" id="PTHR24171:SF9">
    <property type="entry name" value="ANKYRIN REPEAT DOMAIN-CONTAINING PROTEIN 39"/>
    <property type="match status" value="1"/>
</dbReference>
<accession>A0A9P4TAP6</accession>
<keyword evidence="1" id="KW-0677">Repeat</keyword>
<evidence type="ECO:0000313" key="4">
    <source>
        <dbReference type="EMBL" id="KAF2998803.1"/>
    </source>
</evidence>
<evidence type="ECO:0000256" key="1">
    <source>
        <dbReference type="ARBA" id="ARBA00022737"/>
    </source>
</evidence>
<evidence type="ECO:0000256" key="3">
    <source>
        <dbReference type="PROSITE-ProRule" id="PRU00023"/>
    </source>
</evidence>
<dbReference type="AlphaFoldDB" id="A0A9P4TAP6"/>
<feature type="repeat" description="ANK" evidence="3">
    <location>
        <begin position="26"/>
        <end position="58"/>
    </location>
</feature>
<name>A0A9P4TAP6_CURKU</name>
<evidence type="ECO:0000313" key="5">
    <source>
        <dbReference type="Proteomes" id="UP000801428"/>
    </source>
</evidence>
<comment type="caution">
    <text evidence="4">The sequence shown here is derived from an EMBL/GenBank/DDBJ whole genome shotgun (WGS) entry which is preliminary data.</text>
</comment>
<feature type="repeat" description="ANK" evidence="3">
    <location>
        <begin position="110"/>
        <end position="142"/>
    </location>
</feature>
<dbReference type="SMART" id="SM00248">
    <property type="entry name" value="ANK"/>
    <property type="match status" value="4"/>
</dbReference>
<dbReference type="Pfam" id="PF12796">
    <property type="entry name" value="Ank_2"/>
    <property type="match status" value="2"/>
</dbReference>